<keyword evidence="5 7" id="KW-0326">Glycosidase</keyword>
<keyword evidence="6" id="KW-0624">Polysaccharide degradation</keyword>
<evidence type="ECO:0000259" key="8">
    <source>
        <dbReference type="Pfam" id="PF00150"/>
    </source>
</evidence>
<evidence type="ECO:0000256" key="7">
    <source>
        <dbReference type="RuleBase" id="RU361153"/>
    </source>
</evidence>
<dbReference type="GO" id="GO:0030245">
    <property type="term" value="P:cellulose catabolic process"/>
    <property type="evidence" value="ECO:0007669"/>
    <property type="project" value="UniProtKB-KW"/>
</dbReference>
<proteinExistence type="evidence at transcript level"/>
<keyword evidence="3" id="KW-0136">Cellulose degradation</keyword>
<keyword evidence="4" id="KW-0119">Carbohydrate metabolism</keyword>
<keyword evidence="2 7" id="KW-0378">Hydrolase</keyword>
<dbReference type="Pfam" id="PF00150">
    <property type="entry name" value="Cellulase"/>
    <property type="match status" value="1"/>
</dbReference>
<feature type="domain" description="Glycoside hydrolase family 5" evidence="8">
    <location>
        <begin position="5"/>
        <end position="51"/>
    </location>
</feature>
<evidence type="ECO:0000256" key="3">
    <source>
        <dbReference type="ARBA" id="ARBA00023001"/>
    </source>
</evidence>
<evidence type="ECO:0000256" key="5">
    <source>
        <dbReference type="ARBA" id="ARBA00023295"/>
    </source>
</evidence>
<comment type="similarity">
    <text evidence="1 7">Belongs to the glycosyl hydrolase 5 (cellulase A) family.</text>
</comment>
<evidence type="ECO:0000313" key="9">
    <source>
        <dbReference type="EMBL" id="AGM32171.1"/>
    </source>
</evidence>
<dbReference type="PANTHER" id="PTHR35923">
    <property type="entry name" value="MAJOR EXTRACELLULAR ENDOGLUCANASE"/>
    <property type="match status" value="1"/>
</dbReference>
<dbReference type="SUPFAM" id="SSF51445">
    <property type="entry name" value="(Trans)glycosidases"/>
    <property type="match status" value="1"/>
</dbReference>
<dbReference type="InterPro" id="IPR017853">
    <property type="entry name" value="GH"/>
</dbReference>
<evidence type="ECO:0000256" key="1">
    <source>
        <dbReference type="ARBA" id="ARBA00005641"/>
    </source>
</evidence>
<dbReference type="PANTHER" id="PTHR35923:SF2">
    <property type="entry name" value="ENDOGLUCANASE"/>
    <property type="match status" value="1"/>
</dbReference>
<dbReference type="GO" id="GO:0004553">
    <property type="term" value="F:hydrolase activity, hydrolyzing O-glycosyl compounds"/>
    <property type="evidence" value="ECO:0007669"/>
    <property type="project" value="InterPro"/>
</dbReference>
<dbReference type="AlphaFoldDB" id="R4UV98"/>
<evidence type="ECO:0000256" key="4">
    <source>
        <dbReference type="ARBA" id="ARBA00023277"/>
    </source>
</evidence>
<sequence>MFIWDNNIAPLLIGEWGGFLTQPNVKWMGIMCDLIEQKGLSHTFWCLNPNSGDTGGLLQNDWSTWENDKYEFIKRTLWQTSGGKFIGLSDTVPLGKNGVTRADA</sequence>
<reference evidence="9" key="1">
    <citation type="submission" date="2013-02" db="EMBL/GenBank/DDBJ databases">
        <title>Immune-Related transcriptome of Coptotermes formosanus Shiraki workers: the defense mechanism.</title>
        <authorList>
            <person name="Hussain A."/>
            <person name="Li Y.F."/>
            <person name="Wen S.Y."/>
        </authorList>
    </citation>
    <scope>NUCLEOTIDE SEQUENCE</scope>
</reference>
<dbReference type="EMBL" id="KC632357">
    <property type="protein sequence ID" value="AGM32171.1"/>
    <property type="molecule type" value="mRNA"/>
</dbReference>
<evidence type="ECO:0000256" key="2">
    <source>
        <dbReference type="ARBA" id="ARBA00022801"/>
    </source>
</evidence>
<evidence type="ECO:0000256" key="6">
    <source>
        <dbReference type="ARBA" id="ARBA00023326"/>
    </source>
</evidence>
<dbReference type="Gene3D" id="3.20.20.80">
    <property type="entry name" value="Glycosidases"/>
    <property type="match status" value="1"/>
</dbReference>
<organism evidence="9">
    <name type="scientific">Coptotermes formosanus</name>
    <name type="common">Formosan subterranean termite</name>
    <dbReference type="NCBI Taxonomy" id="36987"/>
    <lineage>
        <taxon>Eukaryota</taxon>
        <taxon>Metazoa</taxon>
        <taxon>Ecdysozoa</taxon>
        <taxon>Arthropoda</taxon>
        <taxon>Hexapoda</taxon>
        <taxon>Insecta</taxon>
        <taxon>Pterygota</taxon>
        <taxon>Neoptera</taxon>
        <taxon>Polyneoptera</taxon>
        <taxon>Dictyoptera</taxon>
        <taxon>Blattodea</taxon>
        <taxon>Blattoidea</taxon>
        <taxon>Termitoidae</taxon>
        <taxon>Rhinotermitidae</taxon>
        <taxon>Coptotermes</taxon>
    </lineage>
</organism>
<name>R4UV98_COPFO</name>
<dbReference type="InterPro" id="IPR001547">
    <property type="entry name" value="Glyco_hydro_5"/>
</dbReference>
<accession>R4UV98</accession>
<protein>
    <submittedName>
        <fullName evidence="9">Glycoside hydrolase family 5</fullName>
    </submittedName>
</protein>